<dbReference type="GO" id="GO:0009279">
    <property type="term" value="C:cell outer membrane"/>
    <property type="evidence" value="ECO:0007669"/>
    <property type="project" value="UniProtKB-SubCell"/>
</dbReference>
<dbReference type="InterPro" id="IPR037066">
    <property type="entry name" value="Plug_dom_sf"/>
</dbReference>
<evidence type="ECO:0000256" key="1">
    <source>
        <dbReference type="ARBA" id="ARBA00004571"/>
    </source>
</evidence>
<reference evidence="13 14" key="1">
    <citation type="submission" date="2018-09" db="EMBL/GenBank/DDBJ databases">
        <title>Phylogeny of the Shewanellaceae, and recommendation for two new genera, Pseudoshewanella and Parashewanella.</title>
        <authorList>
            <person name="Wang G."/>
        </authorList>
    </citation>
    <scope>NUCLEOTIDE SEQUENCE [LARGE SCALE GENOMIC DNA]</scope>
    <source>
        <strain evidence="13 14">C51</strain>
    </source>
</reference>
<comment type="caution">
    <text evidence="13">The sequence shown here is derived from an EMBL/GenBank/DDBJ whole genome shotgun (WGS) entry which is preliminary data.</text>
</comment>
<feature type="domain" description="TonB-dependent receptor plug" evidence="12">
    <location>
        <begin position="63"/>
        <end position="167"/>
    </location>
</feature>
<keyword evidence="10" id="KW-0732">Signal</keyword>
<evidence type="ECO:0000256" key="3">
    <source>
        <dbReference type="ARBA" id="ARBA00022452"/>
    </source>
</evidence>
<evidence type="ECO:0000256" key="7">
    <source>
        <dbReference type="ARBA" id="ARBA00023237"/>
    </source>
</evidence>
<protein>
    <submittedName>
        <fullName evidence="13">TonB-dependent receptor</fullName>
    </submittedName>
</protein>
<dbReference type="PANTHER" id="PTHR30069:SF40">
    <property type="entry name" value="TONB-DEPENDENT RECEPTOR NMB0964-RELATED"/>
    <property type="match status" value="1"/>
</dbReference>
<keyword evidence="2 8" id="KW-0813">Transport</keyword>
<keyword evidence="6 8" id="KW-0472">Membrane</keyword>
<keyword evidence="3 8" id="KW-1134">Transmembrane beta strand</keyword>
<organism evidence="13 14">
    <name type="scientific">Parashewanella curva</name>
    <dbReference type="NCBI Taxonomy" id="2338552"/>
    <lineage>
        <taxon>Bacteria</taxon>
        <taxon>Pseudomonadati</taxon>
        <taxon>Pseudomonadota</taxon>
        <taxon>Gammaproteobacteria</taxon>
        <taxon>Alteromonadales</taxon>
        <taxon>Shewanellaceae</taxon>
        <taxon>Parashewanella</taxon>
    </lineage>
</organism>
<keyword evidence="13" id="KW-0675">Receptor</keyword>
<comment type="subcellular location">
    <subcellularLocation>
        <location evidence="1 8">Cell outer membrane</location>
        <topology evidence="1 8">Multi-pass membrane protein</topology>
    </subcellularLocation>
</comment>
<dbReference type="InterPro" id="IPR039426">
    <property type="entry name" value="TonB-dep_rcpt-like"/>
</dbReference>
<evidence type="ECO:0000256" key="6">
    <source>
        <dbReference type="ARBA" id="ARBA00023136"/>
    </source>
</evidence>
<dbReference type="Proteomes" id="UP000281474">
    <property type="component" value="Unassembled WGS sequence"/>
</dbReference>
<dbReference type="Gene3D" id="2.40.170.20">
    <property type="entry name" value="TonB-dependent receptor, beta-barrel domain"/>
    <property type="match status" value="1"/>
</dbReference>
<evidence type="ECO:0000313" key="14">
    <source>
        <dbReference type="Proteomes" id="UP000281474"/>
    </source>
</evidence>
<feature type="chain" id="PRO_5018199251" evidence="10">
    <location>
        <begin position="27"/>
        <end position="760"/>
    </location>
</feature>
<dbReference type="InterPro" id="IPR012910">
    <property type="entry name" value="Plug_dom"/>
</dbReference>
<dbReference type="Pfam" id="PF07715">
    <property type="entry name" value="Plug"/>
    <property type="match status" value="1"/>
</dbReference>
<dbReference type="GO" id="GO:0015344">
    <property type="term" value="F:siderophore uptake transmembrane transporter activity"/>
    <property type="evidence" value="ECO:0007669"/>
    <property type="project" value="TreeGrafter"/>
</dbReference>
<dbReference type="EMBL" id="QZEI01000001">
    <property type="protein sequence ID" value="RLV61642.1"/>
    <property type="molecule type" value="Genomic_DNA"/>
</dbReference>
<evidence type="ECO:0000256" key="5">
    <source>
        <dbReference type="ARBA" id="ARBA00023077"/>
    </source>
</evidence>
<evidence type="ECO:0000256" key="4">
    <source>
        <dbReference type="ARBA" id="ARBA00022692"/>
    </source>
</evidence>
<evidence type="ECO:0000256" key="9">
    <source>
        <dbReference type="RuleBase" id="RU003357"/>
    </source>
</evidence>
<dbReference type="Gene3D" id="2.170.130.10">
    <property type="entry name" value="TonB-dependent receptor, plug domain"/>
    <property type="match status" value="1"/>
</dbReference>
<evidence type="ECO:0000313" key="13">
    <source>
        <dbReference type="EMBL" id="RLV61642.1"/>
    </source>
</evidence>
<keyword evidence="14" id="KW-1185">Reference proteome</keyword>
<gene>
    <name evidence="13" type="ORF">D5018_00550</name>
</gene>
<keyword evidence="4 8" id="KW-0812">Transmembrane</keyword>
<evidence type="ECO:0000256" key="2">
    <source>
        <dbReference type="ARBA" id="ARBA00022448"/>
    </source>
</evidence>
<feature type="domain" description="TonB-dependent receptor-like beta-barrel" evidence="11">
    <location>
        <begin position="343"/>
        <end position="729"/>
    </location>
</feature>
<dbReference type="PROSITE" id="PS52016">
    <property type="entry name" value="TONB_DEPENDENT_REC_3"/>
    <property type="match status" value="1"/>
</dbReference>
<dbReference type="InterPro" id="IPR036942">
    <property type="entry name" value="Beta-barrel_TonB_sf"/>
</dbReference>
<evidence type="ECO:0000256" key="10">
    <source>
        <dbReference type="SAM" id="SignalP"/>
    </source>
</evidence>
<comment type="similarity">
    <text evidence="8 9">Belongs to the TonB-dependent receptor family.</text>
</comment>
<dbReference type="Pfam" id="PF00593">
    <property type="entry name" value="TonB_dep_Rec_b-barrel"/>
    <property type="match status" value="1"/>
</dbReference>
<evidence type="ECO:0000256" key="8">
    <source>
        <dbReference type="PROSITE-ProRule" id="PRU01360"/>
    </source>
</evidence>
<feature type="signal peptide" evidence="10">
    <location>
        <begin position="1"/>
        <end position="26"/>
    </location>
</feature>
<name>A0A3L8Q3V2_9GAMM</name>
<sequence>MEYKLLTKSRLAICISLGLFSPLTLAQSVTEVETQDVKQELKKKKESAIERISVTGHRMNRAETSPLPVLTLSEDELVHRRQGGLGETLAGLPGIHMDNFGGGSSRPVVRGQTVPRIEILSNGANVYDASAISPDHAITTDPLLLEAIEVQRGPAAIRYGGNAVNGAINLIDNKVPTKLPDNNFSGAGEARLGTGDNEKTVVGKVTGGIGDFAVHVEGSNHKSKDYKVPSKFGNDKLKDSFAEGSSAAIGASWITDSGYIGAAYTKQQNKYGLPGHTHSNASCHTHSSDLHCVPHDSFKDPFAEGANDADTAFIQLKNERIDVRGDYQDLIPIIEHTRIRLSHTNYAHDEIDGNTEFSGFTNKVYDARLEFAHESLWGFEGLFGLQYTDGVATGINNSTRHKGKKPFELETQSQSIFWNENRNFGPVEVNLGVRKEWVQSNVKKIDTEVLLREYRGFSQRTIDFLKQSFGPDFDDVFGNEFFDGAYPTIKHAPLSASLGFAFDLNDDHSLGLAFSHSQRAPTIRENYASGNNLATNSYEIGLAVVHLARRDTDKFPALRKDVLETTKSIDFTIAKNTGKFQFEFNAYYQDVDDYIYVKLIEEERVNDKPHRFFAYTTADASFFGIDAQMSYDFSDDLTVTIFGDYIKSKLKGGTDKLPRISPARLGARYIYTYNDWMVNYELVHTFTQNDHASYETRTSGYNMMNATVSYKLDVGNDNPLEVYLRGTNLTNELAFAHTSFVKTQSPLRGRNVVLGIRHEF</sequence>
<evidence type="ECO:0000259" key="12">
    <source>
        <dbReference type="Pfam" id="PF07715"/>
    </source>
</evidence>
<dbReference type="InterPro" id="IPR000531">
    <property type="entry name" value="Beta-barrel_TonB"/>
</dbReference>
<dbReference type="GO" id="GO:0044718">
    <property type="term" value="P:siderophore transmembrane transport"/>
    <property type="evidence" value="ECO:0007669"/>
    <property type="project" value="TreeGrafter"/>
</dbReference>
<dbReference type="AlphaFoldDB" id="A0A3L8Q3V2"/>
<keyword evidence="5 9" id="KW-0798">TonB box</keyword>
<keyword evidence="7 8" id="KW-0998">Cell outer membrane</keyword>
<dbReference type="PANTHER" id="PTHR30069">
    <property type="entry name" value="TONB-DEPENDENT OUTER MEMBRANE RECEPTOR"/>
    <property type="match status" value="1"/>
</dbReference>
<dbReference type="SUPFAM" id="SSF56935">
    <property type="entry name" value="Porins"/>
    <property type="match status" value="1"/>
</dbReference>
<accession>A0A3L8Q3V2</accession>
<dbReference type="OrthoDB" id="9795928at2"/>
<proteinExistence type="inferred from homology"/>
<evidence type="ECO:0000259" key="11">
    <source>
        <dbReference type="Pfam" id="PF00593"/>
    </source>
</evidence>